<reference evidence="1" key="1">
    <citation type="submission" date="2015-09" db="EMBL/GenBank/DDBJ databases">
        <title>Draft Genome Sequences of Two Novel Amoeba-resistant Intranuclear Bacteria, Candidatus Berkiella cookevillensis and Candidatus Berkiella aquae.</title>
        <authorList>
            <person name="Mehari Y.T."/>
            <person name="Arivett B.A."/>
            <person name="Farone A.L."/>
            <person name="Gunderson J.H."/>
            <person name="Farone M.B."/>
        </authorList>
    </citation>
    <scope>NUCLEOTIDE SEQUENCE [LARGE SCALE GENOMIC DNA]</scope>
    <source>
        <strain evidence="1">CC99</strain>
    </source>
</reference>
<dbReference type="SUPFAM" id="SSF52402">
    <property type="entry name" value="Adenine nucleotide alpha hydrolases-like"/>
    <property type="match status" value="1"/>
</dbReference>
<proteinExistence type="predicted"/>
<dbReference type="EMBL" id="LKHV02000001">
    <property type="protein sequence ID" value="MCS5708583.1"/>
    <property type="molecule type" value="Genomic_DNA"/>
</dbReference>
<dbReference type="AlphaFoldDB" id="A0A0Q9YGZ9"/>
<evidence type="ECO:0000313" key="3">
    <source>
        <dbReference type="Proteomes" id="UP000051494"/>
    </source>
</evidence>
<evidence type="ECO:0000313" key="1">
    <source>
        <dbReference type="EMBL" id="KRG19836.1"/>
    </source>
</evidence>
<keyword evidence="3" id="KW-1185">Reference proteome</keyword>
<evidence type="ECO:0008006" key="4">
    <source>
        <dbReference type="Google" id="ProtNLM"/>
    </source>
</evidence>
<comment type="caution">
    <text evidence="1">The sequence shown here is derived from an EMBL/GenBank/DDBJ whole genome shotgun (WGS) entry which is preliminary data.</text>
</comment>
<accession>A0A0Q9YGZ9</accession>
<reference evidence="2" key="2">
    <citation type="journal article" date="2016" name="Genome Announc.">
        <title>Draft Genome Sequences of Two Novel Amoeba-Resistant Intranuclear Bacteria, 'Candidatus Berkiella cookevillensis' and 'Candidatus Berkiella aquae'.</title>
        <authorList>
            <person name="Mehari Y.T."/>
            <person name="Arivett B.A."/>
            <person name="Farone A.L."/>
            <person name="Gunderson J.H."/>
            <person name="Farone M.B."/>
        </authorList>
    </citation>
    <scope>NUCLEOTIDE SEQUENCE</scope>
    <source>
        <strain evidence="2">CC99</strain>
    </source>
</reference>
<organism evidence="1">
    <name type="scientific">Candidatus Berkiella cookevillensis</name>
    <dbReference type="NCBI Taxonomy" id="437022"/>
    <lineage>
        <taxon>Bacteria</taxon>
        <taxon>Pseudomonadati</taxon>
        <taxon>Pseudomonadota</taxon>
        <taxon>Gammaproteobacteria</taxon>
        <taxon>Candidatus Berkiellales</taxon>
        <taxon>Candidatus Berkiellaceae</taxon>
        <taxon>Candidatus Berkiella</taxon>
    </lineage>
</organism>
<name>A0A0Q9YGZ9_9GAMM</name>
<evidence type="ECO:0000313" key="2">
    <source>
        <dbReference type="EMBL" id="MCS5708583.1"/>
    </source>
</evidence>
<dbReference type="STRING" id="437022.CC99x_00057"/>
<dbReference type="InterPro" id="IPR014729">
    <property type="entry name" value="Rossmann-like_a/b/a_fold"/>
</dbReference>
<protein>
    <recommendedName>
        <fullName evidence="4">Phosphoadenosine phosphosulphate reductase domain-containing protein</fullName>
    </recommendedName>
</protein>
<reference evidence="2" key="3">
    <citation type="submission" date="2021-06" db="EMBL/GenBank/DDBJ databases">
        <title>Genomic Description and Analysis of Intracellular Bacteria, Candidatus Berkiella cookevillensis and Candidatus Berkiella aquae.</title>
        <authorList>
            <person name="Kidane D.T."/>
            <person name="Mehari Y.T."/>
            <person name="Rice F.C."/>
            <person name="Arivett B.A."/>
            <person name="Farone A.L."/>
            <person name="Berk S.G."/>
            <person name="Farone M.B."/>
        </authorList>
    </citation>
    <scope>NUCLEOTIDE SEQUENCE</scope>
    <source>
        <strain evidence="2">CC99</strain>
    </source>
</reference>
<sequence>MNVVIRSNYGDESIALIQWFHQHKTANIKNIFVCYINTGWAAQNWHRQVEQGEALAKRYGFQVLRLDAPCDFASLAKQRNSIPTPKFQWCAGFLKGIPFLQWLDENDPAGEWLVALPKRQAIYRKIVPEYIEHCEHHGDRTVWHPLLNLDNEQRNALLKAAGFSPLNHRSLECNPCVNSSLLEIKNLAKLDQEKVEILEADLNQLFFPQFNKNIQLIVQEQVTQKTHQKMNLNREETPMMDKFSMGCGDPFGCGL</sequence>
<gene>
    <name evidence="1" type="ORF">CC99x_00057</name>
    <name evidence="2" type="ORF">CC99x_006630</name>
</gene>
<dbReference type="Gene3D" id="3.40.50.620">
    <property type="entry name" value="HUPs"/>
    <property type="match status" value="1"/>
</dbReference>
<dbReference type="EMBL" id="LKHV01000001">
    <property type="protein sequence ID" value="KRG19836.1"/>
    <property type="molecule type" value="Genomic_DNA"/>
</dbReference>
<dbReference type="Proteomes" id="UP000051494">
    <property type="component" value="Unassembled WGS sequence"/>
</dbReference>
<dbReference type="OrthoDB" id="5614754at2"/>
<dbReference type="RefSeq" id="WP_057622459.1">
    <property type="nucleotide sequence ID" value="NZ_LKHV02000001.1"/>
</dbReference>